<gene>
    <name evidence="1" type="ORF">CKA81_12090</name>
</gene>
<dbReference type="Pfam" id="PF13433">
    <property type="entry name" value="Peripla_BP_5"/>
    <property type="match status" value="1"/>
</dbReference>
<dbReference type="Proteomes" id="UP000283474">
    <property type="component" value="Chromosome"/>
</dbReference>
<dbReference type="SUPFAM" id="SSF53822">
    <property type="entry name" value="Periplasmic binding protein-like I"/>
    <property type="match status" value="1"/>
</dbReference>
<dbReference type="PANTHER" id="PTHR47628:SF1">
    <property type="entry name" value="ALIPHATIC AMIDASE EXPRESSION-REGULATING PROTEIN"/>
    <property type="match status" value="1"/>
</dbReference>
<evidence type="ECO:0000313" key="2">
    <source>
        <dbReference type="Proteomes" id="UP000283474"/>
    </source>
</evidence>
<dbReference type="OrthoDB" id="5288800at2"/>
<dbReference type="PANTHER" id="PTHR47628">
    <property type="match status" value="1"/>
</dbReference>
<dbReference type="KEGG" id="pus:CKA81_12090"/>
<dbReference type="PROSITE" id="PS51318">
    <property type="entry name" value="TAT"/>
    <property type="match status" value="1"/>
</dbReference>
<name>A0A410GDW8_9BURK</name>
<proteinExistence type="predicted"/>
<dbReference type="EMBL" id="CP022987">
    <property type="protein sequence ID" value="QAA94484.1"/>
    <property type="molecule type" value="Genomic_DNA"/>
</dbReference>
<evidence type="ECO:0000313" key="1">
    <source>
        <dbReference type="EMBL" id="QAA94484.1"/>
    </source>
</evidence>
<accession>A0A410GDW8</accession>
<dbReference type="InterPro" id="IPR017777">
    <property type="entry name" value="ABC_urea-bd_UrtA"/>
</dbReference>
<dbReference type="AlphaFoldDB" id="A0A410GDW8"/>
<sequence length="398" mass="43086">MNHLTRRRFMQVGGSLAAATAFPGLSLSKELKGVTANEVRLGLLHSLTGTFAIAEAAMVDAEKLAIDEINAAGGVLGRKIVPFIEDGASESPVFAEKAQILLRRDNVVAIIGCYSSALRKAVLPAVNQAKGLLYYPTYYEGQEQDKRCMYTSQEATQSVIAAVTWMAKEKGKKFFLVGSDYIYPVTCNKIAKPTIASLGGTVVGEEYAPLGHTEFSSIINKIKAANPDCIYSTVVGGSNVAFYKQLRAAGLDGSKITLLSTVVSENEIDGIGKDNAVGFYACMGYFQSLDNPVNAKFIKALKARYGEDRVVGDPMECAYNSVYLWKKGVEKANSFAPDDVIAASAGLSIDAPEGEVRFDEKNHHVWKRVRIGRARADGQFDIVHETPDLVPPNPFPKL</sequence>
<dbReference type="InterPro" id="IPR006311">
    <property type="entry name" value="TAT_signal"/>
</dbReference>
<reference evidence="1 2" key="1">
    <citation type="submission" date="2017-08" db="EMBL/GenBank/DDBJ databases">
        <authorList>
            <person name="Park S.-J."/>
            <person name="Kim H."/>
        </authorList>
    </citation>
    <scope>NUCLEOTIDE SEQUENCE [LARGE SCALE GENOMIC DNA]</scope>
    <source>
        <strain evidence="2">ye3</strain>
    </source>
</reference>
<dbReference type="Gene3D" id="3.40.50.2300">
    <property type="match status" value="2"/>
</dbReference>
<organism evidence="1 2">
    <name type="scientific">Pollutimonas thiosulfatoxidans</name>
    <dbReference type="NCBI Taxonomy" id="2028345"/>
    <lineage>
        <taxon>Bacteria</taxon>
        <taxon>Pseudomonadati</taxon>
        <taxon>Pseudomonadota</taxon>
        <taxon>Betaproteobacteria</taxon>
        <taxon>Burkholderiales</taxon>
        <taxon>Alcaligenaceae</taxon>
        <taxon>Pollutimonas</taxon>
    </lineage>
</organism>
<dbReference type="RefSeq" id="WP_128355481.1">
    <property type="nucleotide sequence ID" value="NZ_CP022987.1"/>
</dbReference>
<dbReference type="CDD" id="cd06355">
    <property type="entry name" value="PBP1_FmdD-like"/>
    <property type="match status" value="1"/>
</dbReference>
<keyword evidence="2" id="KW-1185">Reference proteome</keyword>
<dbReference type="InterPro" id="IPR028082">
    <property type="entry name" value="Peripla_BP_I"/>
</dbReference>
<protein>
    <submittedName>
        <fullName evidence="1">Urea ABC transporter substrate-binding protein</fullName>
    </submittedName>
</protein>